<dbReference type="Proteomes" id="UP000265768">
    <property type="component" value="Unassembled WGS sequence"/>
</dbReference>
<dbReference type="EMBL" id="QZEY01000001">
    <property type="protein sequence ID" value="RJL35457.1"/>
    <property type="molecule type" value="Genomic_DNA"/>
</dbReference>
<protein>
    <recommendedName>
        <fullName evidence="3">Arsenate reductase</fullName>
    </recommendedName>
</protein>
<proteinExistence type="predicted"/>
<evidence type="ECO:0008006" key="3">
    <source>
        <dbReference type="Google" id="ProtNLM"/>
    </source>
</evidence>
<sequence length="108" mass="11030">MTGGWAAGACALPAAERPSREAEFDALFARAVRGAERIGPDRLRLDLDPAPGTAGRAAELVARETRCCSFFTFVLTAGAGRVSLEIGVPAAHTPVLDALAVRAAGGPA</sequence>
<keyword evidence="2" id="KW-1185">Reference proteome</keyword>
<evidence type="ECO:0000313" key="2">
    <source>
        <dbReference type="Proteomes" id="UP000265768"/>
    </source>
</evidence>
<gene>
    <name evidence="1" type="ORF">D5H75_01180</name>
</gene>
<name>A0A3A4AYM5_9ACTN</name>
<accession>A0A3A4AYM5</accession>
<evidence type="ECO:0000313" key="1">
    <source>
        <dbReference type="EMBL" id="RJL35457.1"/>
    </source>
</evidence>
<comment type="caution">
    <text evidence="1">The sequence shown here is derived from an EMBL/GenBank/DDBJ whole genome shotgun (WGS) entry which is preliminary data.</text>
</comment>
<reference evidence="1 2" key="1">
    <citation type="submission" date="2018-09" db="EMBL/GenBank/DDBJ databases">
        <title>YIM 75507 draft genome.</title>
        <authorList>
            <person name="Tang S."/>
            <person name="Feng Y."/>
        </authorList>
    </citation>
    <scope>NUCLEOTIDE SEQUENCE [LARGE SCALE GENOMIC DNA]</scope>
    <source>
        <strain evidence="1 2">YIM 75507</strain>
    </source>
</reference>
<dbReference type="OrthoDB" id="8421706at2"/>
<organism evidence="1 2">
    <name type="scientific">Bailinhaonella thermotolerans</name>
    <dbReference type="NCBI Taxonomy" id="1070861"/>
    <lineage>
        <taxon>Bacteria</taxon>
        <taxon>Bacillati</taxon>
        <taxon>Actinomycetota</taxon>
        <taxon>Actinomycetes</taxon>
        <taxon>Streptosporangiales</taxon>
        <taxon>Streptosporangiaceae</taxon>
        <taxon>Bailinhaonella</taxon>
    </lineage>
</organism>
<dbReference type="AlphaFoldDB" id="A0A3A4AYM5"/>